<evidence type="ECO:0000313" key="3">
    <source>
        <dbReference type="EMBL" id="SEL90684.1"/>
    </source>
</evidence>
<dbReference type="SUPFAM" id="SSF53955">
    <property type="entry name" value="Lysozyme-like"/>
    <property type="match status" value="1"/>
</dbReference>
<evidence type="ECO:0000256" key="1">
    <source>
        <dbReference type="SAM" id="MobiDB-lite"/>
    </source>
</evidence>
<keyword evidence="2" id="KW-0732">Signal</keyword>
<evidence type="ECO:0000313" key="4">
    <source>
        <dbReference type="Proteomes" id="UP000183015"/>
    </source>
</evidence>
<dbReference type="AlphaFoldDB" id="A0A1H7U1I0"/>
<accession>A0A1H7U1I0</accession>
<sequence>MPSMPSLNLRKRGIAIAGSVAAVGLAATAAVALPGNGASSAVADPNAKAVVASADAQASHEASAKAVAAKAAADKAAAEKAAADKAAAEKAAADKAAAEKKAEAEKAAADKAAADKAAAEKAAAEKAAADKAAAQRAAQDAANRSEQRQPIQQQAPAAPSGSPQEIAAQIVPADQLASFDQIISHESGWNVSATNPSSGAYGLAQALPGSKMASAGADWQTSAATQIRWALSYMNSTYGSPNAAWSFWQANGWY</sequence>
<feature type="region of interest" description="Disordered" evidence="1">
    <location>
        <begin position="130"/>
        <end position="164"/>
    </location>
</feature>
<name>A0A1H7U1I0_STRJI</name>
<protein>
    <recommendedName>
        <fullName evidence="5">Transglycosylase SLT domain-containing protein</fullName>
    </recommendedName>
</protein>
<evidence type="ECO:0008006" key="5">
    <source>
        <dbReference type="Google" id="ProtNLM"/>
    </source>
</evidence>
<feature type="signal peptide" evidence="2">
    <location>
        <begin position="1"/>
        <end position="32"/>
    </location>
</feature>
<dbReference type="Proteomes" id="UP000183015">
    <property type="component" value="Unassembled WGS sequence"/>
</dbReference>
<gene>
    <name evidence="3" type="ORF">SAMN05414137_11515</name>
</gene>
<dbReference type="Gene3D" id="1.10.530.10">
    <property type="match status" value="1"/>
</dbReference>
<evidence type="ECO:0000256" key="2">
    <source>
        <dbReference type="SAM" id="SignalP"/>
    </source>
</evidence>
<reference evidence="4" key="1">
    <citation type="submission" date="2016-10" db="EMBL/GenBank/DDBJ databases">
        <authorList>
            <person name="Varghese N."/>
        </authorList>
    </citation>
    <scope>NUCLEOTIDE SEQUENCE [LARGE SCALE GENOMIC DNA]</scope>
    <source>
        <strain evidence="4">DSM 45096 / BCRC 16803 / CGMCC 4.1857 / CIP 109030 / JCM 12277 / KCTC 19219 / NBRC 100920 / 33214</strain>
    </source>
</reference>
<proteinExistence type="predicted"/>
<dbReference type="eggNOG" id="COG0741">
    <property type="taxonomic scope" value="Bacteria"/>
</dbReference>
<dbReference type="EMBL" id="FOAZ01000015">
    <property type="protein sequence ID" value="SEL90684.1"/>
    <property type="molecule type" value="Genomic_DNA"/>
</dbReference>
<organism evidence="3 4">
    <name type="scientific">Streptacidiphilus jiangxiensis</name>
    <dbReference type="NCBI Taxonomy" id="235985"/>
    <lineage>
        <taxon>Bacteria</taxon>
        <taxon>Bacillati</taxon>
        <taxon>Actinomycetota</taxon>
        <taxon>Actinomycetes</taxon>
        <taxon>Kitasatosporales</taxon>
        <taxon>Streptomycetaceae</taxon>
        <taxon>Streptacidiphilus</taxon>
    </lineage>
</organism>
<keyword evidence="4" id="KW-1185">Reference proteome</keyword>
<feature type="chain" id="PRO_5038987861" description="Transglycosylase SLT domain-containing protein" evidence="2">
    <location>
        <begin position="33"/>
        <end position="254"/>
    </location>
</feature>
<dbReference type="InterPro" id="IPR023346">
    <property type="entry name" value="Lysozyme-like_dom_sf"/>
</dbReference>
<dbReference type="STRING" id="235985.SAMN05414137_11515"/>